<dbReference type="eggNOG" id="KOG0192">
    <property type="taxonomic scope" value="Eukaryota"/>
</dbReference>
<dbReference type="PANTHER" id="PTHR23257">
    <property type="entry name" value="SERINE-THREONINE PROTEIN KINASE"/>
    <property type="match status" value="1"/>
</dbReference>
<dbReference type="GO" id="GO:0007165">
    <property type="term" value="P:signal transduction"/>
    <property type="evidence" value="ECO:0000318"/>
    <property type="project" value="GO_Central"/>
</dbReference>
<dbReference type="Proteomes" id="UP000001514">
    <property type="component" value="Unassembled WGS sequence"/>
</dbReference>
<evidence type="ECO:0000313" key="2">
    <source>
        <dbReference type="EMBL" id="EFJ15333.1"/>
    </source>
</evidence>
<evidence type="ECO:0000259" key="1">
    <source>
        <dbReference type="PROSITE" id="PS50011"/>
    </source>
</evidence>
<dbReference type="InterPro" id="IPR000719">
    <property type="entry name" value="Prot_kinase_dom"/>
</dbReference>
<sequence length="222" mass="25690">MLEQDLTRENTEDFFNEISLLRQVAFFHFPISSRLRHPNGNHLVHGSMHESSSPVNGYRIHAYGLTLSPHPYERTRKEAKLAKKTENATRYLQRRRDLFRGMMCVQRMNIIHRDLKSANCLVDKHWCVKICDFGLSRLTTGTPIQETTAAGTPEWMAPELLRNEPVSYKCDIFSLGVIMWELCTLKKPWDGVQPLQASRARSLCETIPSGNSSRPPWKAHRW</sequence>
<dbReference type="Pfam" id="PF00069">
    <property type="entry name" value="Pkinase"/>
    <property type="match status" value="1"/>
</dbReference>
<feature type="domain" description="Protein kinase" evidence="1">
    <location>
        <begin position="1"/>
        <end position="222"/>
    </location>
</feature>
<dbReference type="SUPFAM" id="SSF56112">
    <property type="entry name" value="Protein kinase-like (PK-like)"/>
    <property type="match status" value="1"/>
</dbReference>
<dbReference type="InterPro" id="IPR050167">
    <property type="entry name" value="Ser_Thr_protein_kinase"/>
</dbReference>
<name>D8SJC0_SELML</name>
<dbReference type="GO" id="GO:0004674">
    <property type="term" value="F:protein serine/threonine kinase activity"/>
    <property type="evidence" value="ECO:0000318"/>
    <property type="project" value="GO_Central"/>
</dbReference>
<proteinExistence type="predicted"/>
<dbReference type="Gene3D" id="1.10.510.10">
    <property type="entry name" value="Transferase(Phosphotransferase) domain 1"/>
    <property type="match status" value="1"/>
</dbReference>
<dbReference type="InterPro" id="IPR008271">
    <property type="entry name" value="Ser/Thr_kinase_AS"/>
</dbReference>
<dbReference type="HOGENOM" id="CLU_000288_7_35_1"/>
<dbReference type="InParanoid" id="D8SJC0"/>
<dbReference type="STRING" id="88036.D8SJC0"/>
<dbReference type="PROSITE" id="PS00108">
    <property type="entry name" value="PROTEIN_KINASE_ST"/>
    <property type="match status" value="1"/>
</dbReference>
<evidence type="ECO:0000313" key="3">
    <source>
        <dbReference type="Proteomes" id="UP000001514"/>
    </source>
</evidence>
<gene>
    <name evidence="2" type="ORF">SELMODRAFT_234257</name>
</gene>
<dbReference type="AlphaFoldDB" id="D8SJC0"/>
<dbReference type="KEGG" id="smo:SELMODRAFT_234257"/>
<accession>D8SJC0</accession>
<keyword evidence="3" id="KW-1185">Reference proteome</keyword>
<dbReference type="PANTHER" id="PTHR23257:SF821">
    <property type="entry name" value="ATP BINDING PROTEIN"/>
    <property type="match status" value="1"/>
</dbReference>
<reference evidence="2 3" key="1">
    <citation type="journal article" date="2011" name="Science">
        <title>The Selaginella genome identifies genetic changes associated with the evolution of vascular plants.</title>
        <authorList>
            <person name="Banks J.A."/>
            <person name="Nishiyama T."/>
            <person name="Hasebe M."/>
            <person name="Bowman J.L."/>
            <person name="Gribskov M."/>
            <person name="dePamphilis C."/>
            <person name="Albert V.A."/>
            <person name="Aono N."/>
            <person name="Aoyama T."/>
            <person name="Ambrose B.A."/>
            <person name="Ashton N.W."/>
            <person name="Axtell M.J."/>
            <person name="Barker E."/>
            <person name="Barker M.S."/>
            <person name="Bennetzen J.L."/>
            <person name="Bonawitz N.D."/>
            <person name="Chapple C."/>
            <person name="Cheng C."/>
            <person name="Correa L.G."/>
            <person name="Dacre M."/>
            <person name="DeBarry J."/>
            <person name="Dreyer I."/>
            <person name="Elias M."/>
            <person name="Engstrom E.M."/>
            <person name="Estelle M."/>
            <person name="Feng L."/>
            <person name="Finet C."/>
            <person name="Floyd S.K."/>
            <person name="Frommer W.B."/>
            <person name="Fujita T."/>
            <person name="Gramzow L."/>
            <person name="Gutensohn M."/>
            <person name="Harholt J."/>
            <person name="Hattori M."/>
            <person name="Heyl A."/>
            <person name="Hirai T."/>
            <person name="Hiwatashi Y."/>
            <person name="Ishikawa M."/>
            <person name="Iwata M."/>
            <person name="Karol K.G."/>
            <person name="Koehler B."/>
            <person name="Kolukisaoglu U."/>
            <person name="Kubo M."/>
            <person name="Kurata T."/>
            <person name="Lalonde S."/>
            <person name="Li K."/>
            <person name="Li Y."/>
            <person name="Litt A."/>
            <person name="Lyons E."/>
            <person name="Manning G."/>
            <person name="Maruyama T."/>
            <person name="Michael T.P."/>
            <person name="Mikami K."/>
            <person name="Miyazaki S."/>
            <person name="Morinaga S."/>
            <person name="Murata T."/>
            <person name="Mueller-Roeber B."/>
            <person name="Nelson D.R."/>
            <person name="Obara M."/>
            <person name="Oguri Y."/>
            <person name="Olmstead R.G."/>
            <person name="Onodera N."/>
            <person name="Petersen B.L."/>
            <person name="Pils B."/>
            <person name="Prigge M."/>
            <person name="Rensing S.A."/>
            <person name="Riano-Pachon D.M."/>
            <person name="Roberts A.W."/>
            <person name="Sato Y."/>
            <person name="Scheller H.V."/>
            <person name="Schulz B."/>
            <person name="Schulz C."/>
            <person name="Shakirov E.V."/>
            <person name="Shibagaki N."/>
            <person name="Shinohara N."/>
            <person name="Shippen D.E."/>
            <person name="Soerensen I."/>
            <person name="Sotooka R."/>
            <person name="Sugimoto N."/>
            <person name="Sugita M."/>
            <person name="Sumikawa N."/>
            <person name="Tanurdzic M."/>
            <person name="Theissen G."/>
            <person name="Ulvskov P."/>
            <person name="Wakazuki S."/>
            <person name="Weng J.K."/>
            <person name="Willats W.W."/>
            <person name="Wipf D."/>
            <person name="Wolf P.G."/>
            <person name="Yang L."/>
            <person name="Zimmer A.D."/>
            <person name="Zhu Q."/>
            <person name="Mitros T."/>
            <person name="Hellsten U."/>
            <person name="Loque D."/>
            <person name="Otillar R."/>
            <person name="Salamov A."/>
            <person name="Schmutz J."/>
            <person name="Shapiro H."/>
            <person name="Lindquist E."/>
            <person name="Lucas S."/>
            <person name="Rokhsar D."/>
            <person name="Grigoriev I.V."/>
        </authorList>
    </citation>
    <scope>NUCLEOTIDE SEQUENCE [LARGE SCALE GENOMIC DNA]</scope>
</reference>
<protein>
    <recommendedName>
        <fullName evidence="1">Protein kinase domain-containing protein</fullName>
    </recommendedName>
</protein>
<dbReference type="EMBL" id="GL377623">
    <property type="protein sequence ID" value="EFJ15333.1"/>
    <property type="molecule type" value="Genomic_DNA"/>
</dbReference>
<dbReference type="SMART" id="SM00220">
    <property type="entry name" value="S_TKc"/>
    <property type="match status" value="1"/>
</dbReference>
<organism evidence="3">
    <name type="scientific">Selaginella moellendorffii</name>
    <name type="common">Spikemoss</name>
    <dbReference type="NCBI Taxonomy" id="88036"/>
    <lineage>
        <taxon>Eukaryota</taxon>
        <taxon>Viridiplantae</taxon>
        <taxon>Streptophyta</taxon>
        <taxon>Embryophyta</taxon>
        <taxon>Tracheophyta</taxon>
        <taxon>Lycopodiopsida</taxon>
        <taxon>Selaginellales</taxon>
        <taxon>Selaginellaceae</taxon>
        <taxon>Selaginella</taxon>
    </lineage>
</organism>
<dbReference type="Gramene" id="EFJ15333">
    <property type="protein sequence ID" value="EFJ15333"/>
    <property type="gene ID" value="SELMODRAFT_234257"/>
</dbReference>
<dbReference type="GO" id="GO:0005524">
    <property type="term" value="F:ATP binding"/>
    <property type="evidence" value="ECO:0007669"/>
    <property type="project" value="InterPro"/>
</dbReference>
<dbReference type="InterPro" id="IPR011009">
    <property type="entry name" value="Kinase-like_dom_sf"/>
</dbReference>
<dbReference type="PROSITE" id="PS50011">
    <property type="entry name" value="PROTEIN_KINASE_DOM"/>
    <property type="match status" value="1"/>
</dbReference>